<dbReference type="OrthoDB" id="3533814at2759"/>
<feature type="transmembrane region" description="Helical" evidence="1">
    <location>
        <begin position="231"/>
        <end position="250"/>
    </location>
</feature>
<organism evidence="3 4">
    <name type="scientific">Aspergillus sclerotioniger CBS 115572</name>
    <dbReference type="NCBI Taxonomy" id="1450535"/>
    <lineage>
        <taxon>Eukaryota</taxon>
        <taxon>Fungi</taxon>
        <taxon>Dikarya</taxon>
        <taxon>Ascomycota</taxon>
        <taxon>Pezizomycotina</taxon>
        <taxon>Eurotiomycetes</taxon>
        <taxon>Eurotiomycetidae</taxon>
        <taxon>Eurotiales</taxon>
        <taxon>Aspergillaceae</taxon>
        <taxon>Aspergillus</taxon>
        <taxon>Aspergillus subgen. Circumdati</taxon>
    </lineage>
</organism>
<evidence type="ECO:0000259" key="2">
    <source>
        <dbReference type="Pfam" id="PF20237"/>
    </source>
</evidence>
<comment type="caution">
    <text evidence="3">The sequence shown here is derived from an EMBL/GenBank/DDBJ whole genome shotgun (WGS) entry which is preliminary data.</text>
</comment>
<name>A0A317X835_9EURO</name>
<feature type="transmembrane region" description="Helical" evidence="1">
    <location>
        <begin position="257"/>
        <end position="277"/>
    </location>
</feature>
<dbReference type="STRING" id="1450535.A0A317X835"/>
<reference evidence="3 4" key="1">
    <citation type="submission" date="2016-12" db="EMBL/GenBank/DDBJ databases">
        <title>The genomes of Aspergillus section Nigri reveals drivers in fungal speciation.</title>
        <authorList>
            <consortium name="DOE Joint Genome Institute"/>
            <person name="Vesth T.C."/>
            <person name="Nybo J."/>
            <person name="Theobald S."/>
            <person name="Brandl J."/>
            <person name="Frisvad J.C."/>
            <person name="Nielsen K.F."/>
            <person name="Lyhne E.K."/>
            <person name="Kogle M.E."/>
            <person name="Kuo A."/>
            <person name="Riley R."/>
            <person name="Clum A."/>
            <person name="Nolan M."/>
            <person name="Lipzen A."/>
            <person name="Salamov A."/>
            <person name="Henrissat B."/>
            <person name="Wiebenga A."/>
            <person name="De Vries R.P."/>
            <person name="Grigoriev I.V."/>
            <person name="Mortensen U.H."/>
            <person name="Andersen M.R."/>
            <person name="Baker S.E."/>
        </authorList>
    </citation>
    <scope>NUCLEOTIDE SEQUENCE [LARGE SCALE GENOMIC DNA]</scope>
    <source>
        <strain evidence="3 4">CBS 115572</strain>
    </source>
</reference>
<dbReference type="InterPro" id="IPR046529">
    <property type="entry name" value="DUF6594"/>
</dbReference>
<feature type="domain" description="DUF6594" evidence="2">
    <location>
        <begin position="9"/>
        <end position="269"/>
    </location>
</feature>
<dbReference type="AlphaFoldDB" id="A0A317X835"/>
<keyword evidence="4" id="KW-1185">Reference proteome</keyword>
<keyword evidence="1" id="KW-0472">Membrane</keyword>
<accession>A0A317X835</accession>
<protein>
    <recommendedName>
        <fullName evidence="2">DUF6594 domain-containing protein</fullName>
    </recommendedName>
</protein>
<dbReference type="PANTHER" id="PTHR34502:SF5">
    <property type="entry name" value="DUF6594 DOMAIN-CONTAINING PROTEIN"/>
    <property type="match status" value="1"/>
</dbReference>
<keyword evidence="1" id="KW-1133">Transmembrane helix</keyword>
<dbReference type="RefSeq" id="XP_025469819.1">
    <property type="nucleotide sequence ID" value="XM_025617060.1"/>
</dbReference>
<keyword evidence="1" id="KW-0812">Transmembrane</keyword>
<proteinExistence type="predicted"/>
<feature type="transmembrane region" description="Helical" evidence="1">
    <location>
        <begin position="204"/>
        <end position="225"/>
    </location>
</feature>
<evidence type="ECO:0000313" key="4">
    <source>
        <dbReference type="Proteomes" id="UP000246702"/>
    </source>
</evidence>
<dbReference type="EMBL" id="MSFK01000007">
    <property type="protein sequence ID" value="PWY93058.1"/>
    <property type="molecule type" value="Genomic_DNA"/>
</dbReference>
<dbReference type="PANTHER" id="PTHR34502">
    <property type="entry name" value="DUF6594 DOMAIN-CONTAINING PROTEIN-RELATED"/>
    <property type="match status" value="1"/>
</dbReference>
<dbReference type="GeneID" id="37119203"/>
<evidence type="ECO:0000256" key="1">
    <source>
        <dbReference type="SAM" id="Phobius"/>
    </source>
</evidence>
<dbReference type="Pfam" id="PF20237">
    <property type="entry name" value="DUF6594"/>
    <property type="match status" value="1"/>
</dbReference>
<sequence>MASHDCKGYNKLAALMACDPGPAIYRRFAKLNSKTLLYLQAEISCLQNELSDIVHEVSVSEGKETYSFDLWDMKQDQYPFQWKKILEVRQLLSEYNTALIQQAEILRFSDPETGDLRVLQNWLVGEESGTMALSPPSQWNGDNEKNLLSLRNRHDGADPFTRWVYIRLIPLFHRLCGHKDTTKRFDIESDTYHYDDRKVRSRTYMISLIVAGFLPASSMIVLYFVRNTAARFATLFTYNIVFVLVMGFMVKARRVDIFATATVFAAVQVALITNTNFGA</sequence>
<evidence type="ECO:0000313" key="3">
    <source>
        <dbReference type="EMBL" id="PWY93058.1"/>
    </source>
</evidence>
<gene>
    <name evidence="3" type="ORF">BO94DRAFT_622255</name>
</gene>
<dbReference type="Proteomes" id="UP000246702">
    <property type="component" value="Unassembled WGS sequence"/>
</dbReference>